<reference evidence="2 3" key="1">
    <citation type="submission" date="2019-03" db="EMBL/GenBank/DDBJ databases">
        <title>Rhodosporidium diobovatum UCD-FST 08-225 genome sequencing, assembly, and annotation.</title>
        <authorList>
            <person name="Fakankun I.U."/>
            <person name="Fristensky B."/>
            <person name="Levin D.B."/>
        </authorList>
    </citation>
    <scope>NUCLEOTIDE SEQUENCE [LARGE SCALE GENOMIC DNA]</scope>
    <source>
        <strain evidence="2 3">UCD-FST 08-225</strain>
    </source>
</reference>
<feature type="transmembrane region" description="Helical" evidence="1">
    <location>
        <begin position="366"/>
        <end position="383"/>
    </location>
</feature>
<evidence type="ECO:0000256" key="1">
    <source>
        <dbReference type="SAM" id="Phobius"/>
    </source>
</evidence>
<name>A0A5C5G159_9BASI</name>
<keyword evidence="1" id="KW-1133">Transmembrane helix</keyword>
<keyword evidence="3" id="KW-1185">Reference proteome</keyword>
<sequence>MSAKAPASAALLSQAQALGPDLAPFIQSGSLQPSAQGTPEPPSATDSVALAQEGLPLGASTEVVPADHAVATLSRSWTELVAGQVGSRRRFASFLVAALVVSTLVRSACFTQAAFGPFLLDNLAPVERDTVRWKFIVANRAWEVTLGAWVWQRLSGVVRGEGGASRRAFLALVLSRLVRQGTDTRACFAALFGVLLALVARLSLYAFEHSYFLLSNQTVGVLLLIDAISFASAFALAPLLLPHSISARPVLTALTRLRSDHALWLNVLFGVGLATFGGAAGSYVLERTGGREFIKRNVIEATVPSYLLKDQLSTNEILAHPSWTVPTLRTYDFSLSMSHHLVQSLLTSLSLLPLALSLPTLSPARFAALAALAVGVPAVTVYYDVLPVTFPAALATGAALAARAAFAAFVEAWTLEELRRAKTVRTVSVVLVDPVSGEVIATSEATVEEDVRGAMRKDERGVTRRRMTVRGEIEY</sequence>
<feature type="transmembrane region" description="Helical" evidence="1">
    <location>
        <begin position="341"/>
        <end position="359"/>
    </location>
</feature>
<dbReference type="OrthoDB" id="2525509at2759"/>
<protein>
    <submittedName>
        <fullName evidence="2">Uncharacterized protein</fullName>
    </submittedName>
</protein>
<feature type="transmembrane region" description="Helical" evidence="1">
    <location>
        <begin position="262"/>
        <end position="285"/>
    </location>
</feature>
<keyword evidence="1" id="KW-0472">Membrane</keyword>
<feature type="transmembrane region" description="Helical" evidence="1">
    <location>
        <begin position="186"/>
        <end position="207"/>
    </location>
</feature>
<organism evidence="2 3">
    <name type="scientific">Rhodotorula diobovata</name>
    <dbReference type="NCBI Taxonomy" id="5288"/>
    <lineage>
        <taxon>Eukaryota</taxon>
        <taxon>Fungi</taxon>
        <taxon>Dikarya</taxon>
        <taxon>Basidiomycota</taxon>
        <taxon>Pucciniomycotina</taxon>
        <taxon>Microbotryomycetes</taxon>
        <taxon>Sporidiobolales</taxon>
        <taxon>Sporidiobolaceae</taxon>
        <taxon>Rhodotorula</taxon>
    </lineage>
</organism>
<gene>
    <name evidence="2" type="ORF">DMC30DRAFT_151050</name>
</gene>
<comment type="caution">
    <text evidence="2">The sequence shown here is derived from an EMBL/GenBank/DDBJ whole genome shotgun (WGS) entry which is preliminary data.</text>
</comment>
<feature type="transmembrane region" description="Helical" evidence="1">
    <location>
        <begin position="219"/>
        <end position="241"/>
    </location>
</feature>
<dbReference type="EMBL" id="SOZI01000027">
    <property type="protein sequence ID" value="TNY22306.1"/>
    <property type="molecule type" value="Genomic_DNA"/>
</dbReference>
<feature type="transmembrane region" description="Helical" evidence="1">
    <location>
        <begin position="389"/>
        <end position="410"/>
    </location>
</feature>
<dbReference type="Proteomes" id="UP000311382">
    <property type="component" value="Unassembled WGS sequence"/>
</dbReference>
<proteinExistence type="predicted"/>
<keyword evidence="1" id="KW-0812">Transmembrane</keyword>
<evidence type="ECO:0000313" key="2">
    <source>
        <dbReference type="EMBL" id="TNY22306.1"/>
    </source>
</evidence>
<dbReference type="AlphaFoldDB" id="A0A5C5G159"/>
<accession>A0A5C5G159</accession>
<evidence type="ECO:0000313" key="3">
    <source>
        <dbReference type="Proteomes" id="UP000311382"/>
    </source>
</evidence>